<keyword evidence="2" id="KW-1185">Reference proteome</keyword>
<dbReference type="AlphaFoldDB" id="A0A4Q9M167"/>
<gene>
    <name evidence="1" type="ORF">CWI38_0082p0040</name>
</gene>
<sequence length="68" mass="7943">MHDEPTPPLKQARGTTLEELAININEESDLEEETIMVKEVEGNYKNYREVLIQNFIKKVYLLPDLNPK</sequence>
<proteinExistence type="predicted"/>
<organism evidence="1 2">
    <name type="scientific">Hamiltosporidium tvaerminnensis</name>
    <dbReference type="NCBI Taxonomy" id="1176355"/>
    <lineage>
        <taxon>Eukaryota</taxon>
        <taxon>Fungi</taxon>
        <taxon>Fungi incertae sedis</taxon>
        <taxon>Microsporidia</taxon>
        <taxon>Dubosqiidae</taxon>
        <taxon>Hamiltosporidium</taxon>
    </lineage>
</organism>
<protein>
    <submittedName>
        <fullName evidence="1">Uncharacterized protein</fullName>
    </submittedName>
</protein>
<dbReference type="EMBL" id="PITK01000082">
    <property type="protein sequence ID" value="TBU20375.1"/>
    <property type="molecule type" value="Genomic_DNA"/>
</dbReference>
<comment type="caution">
    <text evidence="1">The sequence shown here is derived from an EMBL/GenBank/DDBJ whole genome shotgun (WGS) entry which is preliminary data.</text>
</comment>
<evidence type="ECO:0000313" key="2">
    <source>
        <dbReference type="Proteomes" id="UP000292282"/>
    </source>
</evidence>
<reference evidence="1 2" key="1">
    <citation type="submission" date="2017-12" db="EMBL/GenBank/DDBJ databases">
        <authorList>
            <person name="Pombert J.-F."/>
            <person name="Haag K.L."/>
            <person name="Ebert D."/>
        </authorList>
    </citation>
    <scope>NUCLEOTIDE SEQUENCE [LARGE SCALE GENOMIC DNA]</scope>
    <source>
        <strain evidence="1">IL-G-3</strain>
    </source>
</reference>
<name>A0A4Q9M167_9MICR</name>
<dbReference type="VEuPathDB" id="MicrosporidiaDB:CWI38_0082p0040"/>
<dbReference type="Proteomes" id="UP000292282">
    <property type="component" value="Unassembled WGS sequence"/>
</dbReference>
<accession>A0A4Q9M167</accession>
<evidence type="ECO:0000313" key="1">
    <source>
        <dbReference type="EMBL" id="TBU20375.1"/>
    </source>
</evidence>